<name>A0A1I4SDG0_9HYPH</name>
<reference evidence="2" key="1">
    <citation type="submission" date="2016-10" db="EMBL/GenBank/DDBJ databases">
        <authorList>
            <person name="Varghese N."/>
            <person name="Submissions S."/>
        </authorList>
    </citation>
    <scope>NUCLEOTIDE SEQUENCE [LARGE SCALE GENOMIC DNA]</scope>
    <source>
        <strain evidence="2">BL36</strain>
    </source>
</reference>
<gene>
    <name evidence="1" type="ORF">SAMN05192568_104164</name>
</gene>
<dbReference type="Proteomes" id="UP000199048">
    <property type="component" value="Unassembled WGS sequence"/>
</dbReference>
<proteinExistence type="predicted"/>
<dbReference type="AlphaFoldDB" id="A0A1I4SDG0"/>
<sequence>MRTGTLTRTRIFRADPALDAALEAGAAREGMKVSAFLREALRCALASSPPPRGGSHSMQAAA</sequence>
<dbReference type="EMBL" id="FOTK01000041">
    <property type="protein sequence ID" value="SFM62507.1"/>
    <property type="molecule type" value="Genomic_DNA"/>
</dbReference>
<evidence type="ECO:0000313" key="2">
    <source>
        <dbReference type="Proteomes" id="UP000199048"/>
    </source>
</evidence>
<dbReference type="STRING" id="582667.SAMN05192568_104164"/>
<organism evidence="1 2">
    <name type="scientific">Methylobacterium pseudosasicola</name>
    <dbReference type="NCBI Taxonomy" id="582667"/>
    <lineage>
        <taxon>Bacteria</taxon>
        <taxon>Pseudomonadati</taxon>
        <taxon>Pseudomonadota</taxon>
        <taxon>Alphaproteobacteria</taxon>
        <taxon>Hyphomicrobiales</taxon>
        <taxon>Methylobacteriaceae</taxon>
        <taxon>Methylobacterium</taxon>
    </lineage>
</organism>
<accession>A0A1I4SDG0</accession>
<protein>
    <recommendedName>
        <fullName evidence="3">Ribbon-helix-helix protein, copG family</fullName>
    </recommendedName>
</protein>
<evidence type="ECO:0008006" key="3">
    <source>
        <dbReference type="Google" id="ProtNLM"/>
    </source>
</evidence>
<keyword evidence="2" id="KW-1185">Reference proteome</keyword>
<evidence type="ECO:0000313" key="1">
    <source>
        <dbReference type="EMBL" id="SFM62507.1"/>
    </source>
</evidence>